<gene>
    <name evidence="2" type="ORF">UV61_C0005G0019</name>
</gene>
<feature type="transmembrane region" description="Helical" evidence="1">
    <location>
        <begin position="60"/>
        <end position="79"/>
    </location>
</feature>
<comment type="caution">
    <text evidence="2">The sequence shown here is derived from an EMBL/GenBank/DDBJ whole genome shotgun (WGS) entry which is preliminary data.</text>
</comment>
<accession>A0A0G1FJG0</accession>
<proteinExistence type="predicted"/>
<name>A0A0G1FJG0_9BACT</name>
<dbReference type="Proteomes" id="UP000034050">
    <property type="component" value="Unassembled WGS sequence"/>
</dbReference>
<protein>
    <submittedName>
        <fullName evidence="2">Uncharacterized protein</fullName>
    </submittedName>
</protein>
<keyword evidence="1" id="KW-0472">Membrane</keyword>
<reference evidence="2 3" key="1">
    <citation type="journal article" date="2015" name="Nature">
        <title>rRNA introns, odd ribosomes, and small enigmatic genomes across a large radiation of phyla.</title>
        <authorList>
            <person name="Brown C.T."/>
            <person name="Hug L.A."/>
            <person name="Thomas B.C."/>
            <person name="Sharon I."/>
            <person name="Castelle C.J."/>
            <person name="Singh A."/>
            <person name="Wilkins M.J."/>
            <person name="Williams K.H."/>
            <person name="Banfield J.F."/>
        </authorList>
    </citation>
    <scope>NUCLEOTIDE SEQUENCE [LARGE SCALE GENOMIC DNA]</scope>
</reference>
<keyword evidence="1" id="KW-1133">Transmembrane helix</keyword>
<dbReference type="AlphaFoldDB" id="A0A0G1FJG0"/>
<feature type="transmembrane region" description="Helical" evidence="1">
    <location>
        <begin position="12"/>
        <end position="40"/>
    </location>
</feature>
<evidence type="ECO:0000313" key="2">
    <source>
        <dbReference type="EMBL" id="KKS86998.1"/>
    </source>
</evidence>
<evidence type="ECO:0000313" key="3">
    <source>
        <dbReference type="Proteomes" id="UP000034050"/>
    </source>
</evidence>
<dbReference type="EMBL" id="LCFD01000005">
    <property type="protein sequence ID" value="KKS86998.1"/>
    <property type="molecule type" value="Genomic_DNA"/>
</dbReference>
<sequence>MKNQKSILEIAVNALIFACMIGLIVGFTYTYFIPAINFTFALIDKNSMSYVYDQFEPFRIALLSGFMGSFLSVLLSELYERRNQK</sequence>
<organism evidence="2 3">
    <name type="scientific">Candidatus Gottesmanbacteria bacterium GW2011_GWB1_43_11</name>
    <dbReference type="NCBI Taxonomy" id="1618446"/>
    <lineage>
        <taxon>Bacteria</taxon>
        <taxon>Candidatus Gottesmaniibacteriota</taxon>
    </lineage>
</organism>
<evidence type="ECO:0000256" key="1">
    <source>
        <dbReference type="SAM" id="Phobius"/>
    </source>
</evidence>
<dbReference type="STRING" id="1618446.UV61_C0005G0019"/>
<keyword evidence="1" id="KW-0812">Transmembrane</keyword>